<keyword evidence="3" id="KW-1185">Reference proteome</keyword>
<sequence length="112" mass="12470">MARIHFSGTNKSIEIEDGKETNILRTSIRYEGGIPYRCGGGLCGTCKIHIDEGTENLTSIKKLEVARLGDDLQKGYRLACQTFAKGDVTVSWDSNVNVKVPPKIRELWEKAE</sequence>
<accession>A0ABV9Q6B7</accession>
<protein>
    <submittedName>
        <fullName evidence="2">2Fe-2S iron-sulfur cluster-binding protein</fullName>
    </submittedName>
</protein>
<name>A0ABV9Q6B7_9BACL</name>
<evidence type="ECO:0000259" key="1">
    <source>
        <dbReference type="PROSITE" id="PS51085"/>
    </source>
</evidence>
<evidence type="ECO:0000313" key="3">
    <source>
        <dbReference type="Proteomes" id="UP001596002"/>
    </source>
</evidence>
<dbReference type="InterPro" id="IPR012675">
    <property type="entry name" value="Beta-grasp_dom_sf"/>
</dbReference>
<dbReference type="Proteomes" id="UP001596002">
    <property type="component" value="Unassembled WGS sequence"/>
</dbReference>
<dbReference type="EMBL" id="JBHSHC010000097">
    <property type="protein sequence ID" value="MFC4768207.1"/>
    <property type="molecule type" value="Genomic_DNA"/>
</dbReference>
<organism evidence="2 3">
    <name type="scientific">Effusibacillus consociatus</name>
    <dbReference type="NCBI Taxonomy" id="1117041"/>
    <lineage>
        <taxon>Bacteria</taxon>
        <taxon>Bacillati</taxon>
        <taxon>Bacillota</taxon>
        <taxon>Bacilli</taxon>
        <taxon>Bacillales</taxon>
        <taxon>Alicyclobacillaceae</taxon>
        <taxon>Effusibacillus</taxon>
    </lineage>
</organism>
<gene>
    <name evidence="2" type="ORF">ACFO8Q_12695</name>
</gene>
<dbReference type="InterPro" id="IPR036010">
    <property type="entry name" value="2Fe-2S_ferredoxin-like_sf"/>
</dbReference>
<dbReference type="Pfam" id="PF00111">
    <property type="entry name" value="Fer2"/>
    <property type="match status" value="1"/>
</dbReference>
<evidence type="ECO:0000313" key="2">
    <source>
        <dbReference type="EMBL" id="MFC4768207.1"/>
    </source>
</evidence>
<dbReference type="InterPro" id="IPR001041">
    <property type="entry name" value="2Fe-2S_ferredoxin-type"/>
</dbReference>
<dbReference type="Gene3D" id="3.10.20.30">
    <property type="match status" value="1"/>
</dbReference>
<dbReference type="SUPFAM" id="SSF54292">
    <property type="entry name" value="2Fe-2S ferredoxin-like"/>
    <property type="match status" value="1"/>
</dbReference>
<comment type="caution">
    <text evidence="2">The sequence shown here is derived from an EMBL/GenBank/DDBJ whole genome shotgun (WGS) entry which is preliminary data.</text>
</comment>
<dbReference type="CDD" id="cd00207">
    <property type="entry name" value="fer2"/>
    <property type="match status" value="1"/>
</dbReference>
<dbReference type="InterPro" id="IPR006058">
    <property type="entry name" value="2Fe2S_fd_BS"/>
</dbReference>
<dbReference type="PROSITE" id="PS00197">
    <property type="entry name" value="2FE2S_FER_1"/>
    <property type="match status" value="1"/>
</dbReference>
<reference evidence="3" key="1">
    <citation type="journal article" date="2019" name="Int. J. Syst. Evol. Microbiol.">
        <title>The Global Catalogue of Microorganisms (GCM) 10K type strain sequencing project: providing services to taxonomists for standard genome sequencing and annotation.</title>
        <authorList>
            <consortium name="The Broad Institute Genomics Platform"/>
            <consortium name="The Broad Institute Genome Sequencing Center for Infectious Disease"/>
            <person name="Wu L."/>
            <person name="Ma J."/>
        </authorList>
    </citation>
    <scope>NUCLEOTIDE SEQUENCE [LARGE SCALE GENOMIC DNA]</scope>
    <source>
        <strain evidence="3">WYCCWR 12678</strain>
    </source>
</reference>
<dbReference type="RefSeq" id="WP_380026136.1">
    <property type="nucleotide sequence ID" value="NZ_JBHSHC010000097.1"/>
</dbReference>
<dbReference type="PROSITE" id="PS51085">
    <property type="entry name" value="2FE2S_FER_2"/>
    <property type="match status" value="1"/>
</dbReference>
<proteinExistence type="predicted"/>
<feature type="domain" description="2Fe-2S ferredoxin-type" evidence="1">
    <location>
        <begin position="2"/>
        <end position="96"/>
    </location>
</feature>